<name>A0A0D2DX75_9EURO</name>
<evidence type="ECO:0000313" key="2">
    <source>
        <dbReference type="EMBL" id="KIW40079.1"/>
    </source>
</evidence>
<sequence>MESLETRANLKKRPPSRLLEMSQPDHPTNNTKFLPNVEPINHRDRRDNKVMVIVASEISTTSAGPEVFRKPHHDAPPDKSHSILIYGTKDQGLDLCVSRYSFLARVQSLFNRSYSSHSAHLRQYPLKMSLASSFSFLFPPTSSPVHFSNCSPESLSYFRPPLWLAYLLARVMPIWMNLRVISAPTRSLRSTYDSNIVHRTCADLSAIGTVRKAQYGRIKLLYGSKERTPISPRAISYE</sequence>
<dbReference type="HOGENOM" id="CLU_1165820_0_0_1"/>
<evidence type="ECO:0000256" key="1">
    <source>
        <dbReference type="SAM" id="MobiDB-lite"/>
    </source>
</evidence>
<protein>
    <submittedName>
        <fullName evidence="2">Uncharacterized protein</fullName>
    </submittedName>
</protein>
<dbReference type="GeneID" id="27359389"/>
<organism evidence="2 3">
    <name type="scientific">Exophiala oligosperma</name>
    <dbReference type="NCBI Taxonomy" id="215243"/>
    <lineage>
        <taxon>Eukaryota</taxon>
        <taxon>Fungi</taxon>
        <taxon>Dikarya</taxon>
        <taxon>Ascomycota</taxon>
        <taxon>Pezizomycotina</taxon>
        <taxon>Eurotiomycetes</taxon>
        <taxon>Chaetothyriomycetidae</taxon>
        <taxon>Chaetothyriales</taxon>
        <taxon>Herpotrichiellaceae</taxon>
        <taxon>Exophiala</taxon>
    </lineage>
</organism>
<keyword evidence="3" id="KW-1185">Reference proteome</keyword>
<dbReference type="RefSeq" id="XP_016260295.1">
    <property type="nucleotide sequence ID" value="XM_016408541.1"/>
</dbReference>
<accession>A0A0D2DX75</accession>
<dbReference type="EMBL" id="KN847338">
    <property type="protein sequence ID" value="KIW40079.1"/>
    <property type="molecule type" value="Genomic_DNA"/>
</dbReference>
<gene>
    <name evidence="2" type="ORF">PV06_07315</name>
</gene>
<evidence type="ECO:0000313" key="3">
    <source>
        <dbReference type="Proteomes" id="UP000053342"/>
    </source>
</evidence>
<dbReference type="Proteomes" id="UP000053342">
    <property type="component" value="Unassembled WGS sequence"/>
</dbReference>
<dbReference type="VEuPathDB" id="FungiDB:PV06_07315"/>
<feature type="region of interest" description="Disordered" evidence="1">
    <location>
        <begin position="1"/>
        <end position="31"/>
    </location>
</feature>
<dbReference type="AlphaFoldDB" id="A0A0D2DX75"/>
<reference evidence="2 3" key="1">
    <citation type="submission" date="2015-01" db="EMBL/GenBank/DDBJ databases">
        <title>The Genome Sequence of Exophiala oligosperma CBS72588.</title>
        <authorList>
            <consortium name="The Broad Institute Genomics Platform"/>
            <person name="Cuomo C."/>
            <person name="de Hoog S."/>
            <person name="Gorbushina A."/>
            <person name="Stielow B."/>
            <person name="Teixiera M."/>
            <person name="Abouelleil A."/>
            <person name="Chapman S.B."/>
            <person name="Priest M."/>
            <person name="Young S.K."/>
            <person name="Wortman J."/>
            <person name="Nusbaum C."/>
            <person name="Birren B."/>
        </authorList>
    </citation>
    <scope>NUCLEOTIDE SEQUENCE [LARGE SCALE GENOMIC DNA]</scope>
    <source>
        <strain evidence="2 3">CBS 72588</strain>
    </source>
</reference>
<proteinExistence type="predicted"/>